<dbReference type="Pfam" id="PF13614">
    <property type="entry name" value="AAA_31"/>
    <property type="match status" value="1"/>
</dbReference>
<evidence type="ECO:0000259" key="1">
    <source>
        <dbReference type="Pfam" id="PF13614"/>
    </source>
</evidence>
<dbReference type="Proteomes" id="UP001207605">
    <property type="component" value="Unassembled WGS sequence"/>
</dbReference>
<dbReference type="Gene3D" id="3.40.50.300">
    <property type="entry name" value="P-loop containing nucleotide triphosphate hydrolases"/>
    <property type="match status" value="1"/>
</dbReference>
<evidence type="ECO:0000313" key="3">
    <source>
        <dbReference type="Proteomes" id="UP001207605"/>
    </source>
</evidence>
<sequence>MRIIAVMSPKGGIGKTTTSDSIAYMLGEEQGKRVLVLDGDPQGDTSKTFGVFEPDGIGMSELLEKHECVGGTYKTGDLIRPTEYSHVDIIPANGYLMKTDMNLLLKSE</sequence>
<reference evidence="2 3" key="1">
    <citation type="journal article" date="2021" name="ISME Commun">
        <title>Automated analysis of genomic sequences facilitates high-throughput and comprehensive description of bacteria.</title>
        <authorList>
            <person name="Hitch T.C.A."/>
        </authorList>
    </citation>
    <scope>NUCLEOTIDE SEQUENCE [LARGE SCALE GENOMIC DNA]</scope>
    <source>
        <strain evidence="2 3">Sanger_02</strain>
    </source>
</reference>
<keyword evidence="3" id="KW-1185">Reference proteome</keyword>
<evidence type="ECO:0000313" key="2">
    <source>
        <dbReference type="EMBL" id="MCU6699322.1"/>
    </source>
</evidence>
<dbReference type="PANTHER" id="PTHR13696">
    <property type="entry name" value="P-LOOP CONTAINING NUCLEOSIDE TRIPHOSPHATE HYDROLASE"/>
    <property type="match status" value="1"/>
</dbReference>
<dbReference type="PANTHER" id="PTHR13696:SF52">
    <property type="entry name" value="PARA FAMILY PROTEIN CT_582"/>
    <property type="match status" value="1"/>
</dbReference>
<dbReference type="InterPro" id="IPR050678">
    <property type="entry name" value="DNA_Partitioning_ATPase"/>
</dbReference>
<dbReference type="SUPFAM" id="SSF52540">
    <property type="entry name" value="P-loop containing nucleoside triphosphate hydrolases"/>
    <property type="match status" value="1"/>
</dbReference>
<dbReference type="InterPro" id="IPR027417">
    <property type="entry name" value="P-loop_NTPase"/>
</dbReference>
<proteinExistence type="predicted"/>
<feature type="domain" description="AAA" evidence="1">
    <location>
        <begin position="1"/>
        <end position="106"/>
    </location>
</feature>
<dbReference type="InterPro" id="IPR025669">
    <property type="entry name" value="AAA_dom"/>
</dbReference>
<dbReference type="CDD" id="cd02042">
    <property type="entry name" value="ParAB_family"/>
    <property type="match status" value="1"/>
</dbReference>
<organism evidence="2 3">
    <name type="scientific">Dorea ammoniilytica</name>
    <dbReference type="NCBI Taxonomy" id="2981788"/>
    <lineage>
        <taxon>Bacteria</taxon>
        <taxon>Bacillati</taxon>
        <taxon>Bacillota</taxon>
        <taxon>Clostridia</taxon>
        <taxon>Lachnospirales</taxon>
        <taxon>Lachnospiraceae</taxon>
        <taxon>Dorea</taxon>
    </lineage>
</organism>
<gene>
    <name evidence="2" type="ORF">OCV65_03590</name>
</gene>
<accession>A0ABT2S4F5</accession>
<dbReference type="RefSeq" id="WP_262580971.1">
    <property type="nucleotide sequence ID" value="NZ_JAOQJV010000002.1"/>
</dbReference>
<name>A0ABT2S4F5_9FIRM</name>
<protein>
    <submittedName>
        <fullName evidence="2">AAA family ATPase</fullName>
    </submittedName>
</protein>
<comment type="caution">
    <text evidence="2">The sequence shown here is derived from an EMBL/GenBank/DDBJ whole genome shotgun (WGS) entry which is preliminary data.</text>
</comment>
<dbReference type="EMBL" id="JAOQJV010000002">
    <property type="protein sequence ID" value="MCU6699322.1"/>
    <property type="molecule type" value="Genomic_DNA"/>
</dbReference>